<accession>A0A9Q0I4F5</accession>
<sequence>MAYHAIMPKSKLYQAYQTLFNFGSWMRCFDASMNQVMSQTGRQRRQEVIGEDFVIVRDHVMFSAADSGPWTAVLPIQDHGQRYCRFRTMDSSTADSGPWTAVLPIQAHGQQYCRFKTMDSSTADSGPWTAVLQRLDKEIVKIQ</sequence>
<gene>
    <name evidence="1" type="ORF">NHX12_015028</name>
</gene>
<name>A0A9Q0I4F5_9TELE</name>
<organism evidence="1 2">
    <name type="scientific">Muraenolepis orangiensis</name>
    <name type="common">Patagonian moray cod</name>
    <dbReference type="NCBI Taxonomy" id="630683"/>
    <lineage>
        <taxon>Eukaryota</taxon>
        <taxon>Metazoa</taxon>
        <taxon>Chordata</taxon>
        <taxon>Craniata</taxon>
        <taxon>Vertebrata</taxon>
        <taxon>Euteleostomi</taxon>
        <taxon>Actinopterygii</taxon>
        <taxon>Neopterygii</taxon>
        <taxon>Teleostei</taxon>
        <taxon>Neoteleostei</taxon>
        <taxon>Acanthomorphata</taxon>
        <taxon>Zeiogadaria</taxon>
        <taxon>Gadariae</taxon>
        <taxon>Gadiformes</taxon>
        <taxon>Muraenolepidoidei</taxon>
        <taxon>Muraenolepididae</taxon>
        <taxon>Muraenolepis</taxon>
    </lineage>
</organism>
<protein>
    <submittedName>
        <fullName evidence="1">Uncharacterized protein</fullName>
    </submittedName>
</protein>
<dbReference type="Proteomes" id="UP001148018">
    <property type="component" value="Unassembled WGS sequence"/>
</dbReference>
<dbReference type="AlphaFoldDB" id="A0A9Q0I4F5"/>
<keyword evidence="2" id="KW-1185">Reference proteome</keyword>
<evidence type="ECO:0000313" key="2">
    <source>
        <dbReference type="Proteomes" id="UP001148018"/>
    </source>
</evidence>
<reference evidence="1" key="1">
    <citation type="submission" date="2022-07" db="EMBL/GenBank/DDBJ databases">
        <title>Chromosome-level genome of Muraenolepis orangiensis.</title>
        <authorList>
            <person name="Kim J."/>
        </authorList>
    </citation>
    <scope>NUCLEOTIDE SEQUENCE</scope>
    <source>
        <strain evidence="1">KU_S4_2022</strain>
        <tissue evidence="1">Muscle</tissue>
    </source>
</reference>
<dbReference type="EMBL" id="JANIIK010000119">
    <property type="protein sequence ID" value="KAJ3584533.1"/>
    <property type="molecule type" value="Genomic_DNA"/>
</dbReference>
<proteinExistence type="predicted"/>
<evidence type="ECO:0000313" key="1">
    <source>
        <dbReference type="EMBL" id="KAJ3584533.1"/>
    </source>
</evidence>
<comment type="caution">
    <text evidence="1">The sequence shown here is derived from an EMBL/GenBank/DDBJ whole genome shotgun (WGS) entry which is preliminary data.</text>
</comment>